<keyword evidence="2" id="KW-1185">Reference proteome</keyword>
<protein>
    <submittedName>
        <fullName evidence="1">Uncharacterized protein</fullName>
    </submittedName>
</protein>
<comment type="caution">
    <text evidence="1">The sequence shown here is derived from an EMBL/GenBank/DDBJ whole genome shotgun (WGS) entry which is preliminary data.</text>
</comment>
<organism evidence="1 2">
    <name type="scientific">Ammoniphilus resinae</name>
    <dbReference type="NCBI Taxonomy" id="861532"/>
    <lineage>
        <taxon>Bacteria</taxon>
        <taxon>Bacillati</taxon>
        <taxon>Bacillota</taxon>
        <taxon>Bacilli</taxon>
        <taxon>Bacillales</taxon>
        <taxon>Paenibacillaceae</taxon>
        <taxon>Aneurinibacillus group</taxon>
        <taxon>Ammoniphilus</taxon>
    </lineage>
</organism>
<accession>A0ABS4GXM5</accession>
<proteinExistence type="predicted"/>
<dbReference type="RefSeq" id="WP_209812988.1">
    <property type="nucleotide sequence ID" value="NZ_JAGGKT010000036.1"/>
</dbReference>
<evidence type="ECO:0000313" key="2">
    <source>
        <dbReference type="Proteomes" id="UP001519343"/>
    </source>
</evidence>
<sequence>MKWTELEFERLYKELVDEFNICLEDSVKQMELMSDFEARNNAATVKDRIDLYIKVLNGYKAGLDYYIDMRENDANLLNRIYQRDMRLM</sequence>
<dbReference type="Proteomes" id="UP001519343">
    <property type="component" value="Unassembled WGS sequence"/>
</dbReference>
<name>A0ABS4GXM5_9BACL</name>
<evidence type="ECO:0000313" key="1">
    <source>
        <dbReference type="EMBL" id="MBP1935025.1"/>
    </source>
</evidence>
<gene>
    <name evidence="1" type="ORF">J2Z37_005045</name>
</gene>
<dbReference type="EMBL" id="JAGGKT010000036">
    <property type="protein sequence ID" value="MBP1935025.1"/>
    <property type="molecule type" value="Genomic_DNA"/>
</dbReference>
<reference evidence="1 2" key="1">
    <citation type="submission" date="2021-03" db="EMBL/GenBank/DDBJ databases">
        <title>Genomic Encyclopedia of Type Strains, Phase IV (KMG-IV): sequencing the most valuable type-strain genomes for metagenomic binning, comparative biology and taxonomic classification.</title>
        <authorList>
            <person name="Goeker M."/>
        </authorList>
    </citation>
    <scope>NUCLEOTIDE SEQUENCE [LARGE SCALE GENOMIC DNA]</scope>
    <source>
        <strain evidence="1 2">DSM 24738</strain>
    </source>
</reference>